<organism evidence="2 3">
    <name type="scientific">Marinomonas balearica</name>
    <dbReference type="NCBI Taxonomy" id="491947"/>
    <lineage>
        <taxon>Bacteria</taxon>
        <taxon>Pseudomonadati</taxon>
        <taxon>Pseudomonadota</taxon>
        <taxon>Gammaproteobacteria</taxon>
        <taxon>Oceanospirillales</taxon>
        <taxon>Oceanospirillaceae</taxon>
        <taxon>Marinomonas</taxon>
    </lineage>
</organism>
<keyword evidence="3" id="KW-1185">Reference proteome</keyword>
<dbReference type="RefSeq" id="WP_208111419.1">
    <property type="nucleotide sequence ID" value="NZ_SNXC01000012.1"/>
</dbReference>
<gene>
    <name evidence="2" type="ORF">DFP79_2286</name>
</gene>
<dbReference type="EMBL" id="SNXC01000012">
    <property type="protein sequence ID" value="TDO97466.1"/>
    <property type="molecule type" value="Genomic_DNA"/>
</dbReference>
<evidence type="ECO:0000313" key="2">
    <source>
        <dbReference type="EMBL" id="TDO97466.1"/>
    </source>
</evidence>
<proteinExistence type="predicted"/>
<reference evidence="2 3" key="1">
    <citation type="submission" date="2019-03" db="EMBL/GenBank/DDBJ databases">
        <title>Genomic Encyclopedia of Type Strains, Phase III (KMG-III): the genomes of soil and plant-associated and newly described type strains.</title>
        <authorList>
            <person name="Whitman W."/>
        </authorList>
    </citation>
    <scope>NUCLEOTIDE SEQUENCE [LARGE SCALE GENOMIC DNA]</scope>
    <source>
        <strain evidence="2 3">CECT 7378</strain>
    </source>
</reference>
<protein>
    <submittedName>
        <fullName evidence="2">Uncharacterized protein DUF3885</fullName>
    </submittedName>
</protein>
<feature type="domain" description="DUF3885" evidence="1">
    <location>
        <begin position="11"/>
        <end position="214"/>
    </location>
</feature>
<evidence type="ECO:0000313" key="3">
    <source>
        <dbReference type="Proteomes" id="UP000294656"/>
    </source>
</evidence>
<dbReference type="InterPro" id="IPR024976">
    <property type="entry name" value="DUF3885"/>
</dbReference>
<dbReference type="Proteomes" id="UP000294656">
    <property type="component" value="Unassembled WGS sequence"/>
</dbReference>
<sequence length="225" mass="26580">MSTNKMLDSFHEMSQTMLSTKLEKPLFYKNKFALRFELGPTDISLWADSKRENINEEYFRVASNRAASIFRSAFSQNDEINVCYQIFSDGRQKIRKSDYFFKLFSKLSGKPMVFSEHRDIYRDDLEYKRYCIKRVTISDTYTHDLDEDEIIFTLINSDFGYRGPSLLGQLFLINCTKGLVFHIYDDRGLDLAADNKQPLESIYHEQNSLLLDYDRDYMDSLFARI</sequence>
<comment type="caution">
    <text evidence="2">The sequence shown here is derived from an EMBL/GenBank/DDBJ whole genome shotgun (WGS) entry which is preliminary data.</text>
</comment>
<dbReference type="AlphaFoldDB" id="A0A4R6M8F5"/>
<evidence type="ECO:0000259" key="1">
    <source>
        <dbReference type="Pfam" id="PF13021"/>
    </source>
</evidence>
<name>A0A4R6M8F5_9GAMM</name>
<accession>A0A4R6M8F5</accession>
<dbReference type="Pfam" id="PF13021">
    <property type="entry name" value="DUF3885"/>
    <property type="match status" value="1"/>
</dbReference>